<accession>A0A919XGI7</accession>
<feature type="transmembrane region" description="Helical" evidence="1">
    <location>
        <begin position="198"/>
        <end position="221"/>
    </location>
</feature>
<reference evidence="2" key="1">
    <citation type="submission" date="2021-03" db="EMBL/GenBank/DDBJ databases">
        <title>Antimicrobial resistance genes in bacteria isolated from Japanese honey, and their potential for conferring macrolide and lincosamide resistance in the American foulbrood pathogen Paenibacillus larvae.</title>
        <authorList>
            <person name="Okamoto M."/>
            <person name="Kumagai M."/>
            <person name="Kanamori H."/>
            <person name="Takamatsu D."/>
        </authorList>
    </citation>
    <scope>NUCLEOTIDE SEQUENCE</scope>
    <source>
        <strain evidence="2">J2TS6</strain>
    </source>
</reference>
<keyword evidence="1" id="KW-0472">Membrane</keyword>
<evidence type="ECO:0000313" key="3">
    <source>
        <dbReference type="Proteomes" id="UP000679779"/>
    </source>
</evidence>
<evidence type="ECO:0000256" key="1">
    <source>
        <dbReference type="SAM" id="Phobius"/>
    </source>
</evidence>
<keyword evidence="3" id="KW-1185">Reference proteome</keyword>
<proteinExistence type="predicted"/>
<dbReference type="EMBL" id="BORQ01000001">
    <property type="protein sequence ID" value="GIO30125.1"/>
    <property type="molecule type" value="Genomic_DNA"/>
</dbReference>
<dbReference type="PANTHER" id="PTHR36833:SF1">
    <property type="entry name" value="INTEGRAL MEMBRANE TRANSPORT PROTEIN"/>
    <property type="match status" value="1"/>
</dbReference>
<dbReference type="PANTHER" id="PTHR36833">
    <property type="entry name" value="SLR0610 PROTEIN-RELATED"/>
    <property type="match status" value="1"/>
</dbReference>
<feature type="transmembrane region" description="Helical" evidence="1">
    <location>
        <begin position="154"/>
        <end position="177"/>
    </location>
</feature>
<evidence type="ECO:0000313" key="2">
    <source>
        <dbReference type="EMBL" id="GIO30125.1"/>
    </source>
</evidence>
<keyword evidence="1" id="KW-1133">Transmembrane helix</keyword>
<comment type="caution">
    <text evidence="2">The sequence shown here is derived from an EMBL/GenBank/DDBJ whole genome shotgun (WGS) entry which is preliminary data.</text>
</comment>
<dbReference type="AlphaFoldDB" id="A0A919XGI7"/>
<feature type="transmembrane region" description="Helical" evidence="1">
    <location>
        <begin position="233"/>
        <end position="254"/>
    </location>
</feature>
<protein>
    <submittedName>
        <fullName evidence="2">ABC transporter permease</fullName>
    </submittedName>
</protein>
<dbReference type="Pfam" id="PF06182">
    <property type="entry name" value="ABC2_membrane_6"/>
    <property type="match status" value="1"/>
</dbReference>
<keyword evidence="1" id="KW-0812">Transmembrane</keyword>
<dbReference type="RefSeq" id="WP_160039989.1">
    <property type="nucleotide sequence ID" value="NZ_BORQ01000001.1"/>
</dbReference>
<feature type="transmembrane region" description="Helical" evidence="1">
    <location>
        <begin position="129"/>
        <end position="148"/>
    </location>
</feature>
<dbReference type="Proteomes" id="UP000679779">
    <property type="component" value="Unassembled WGS sequence"/>
</dbReference>
<sequence>MTMKYWLELYAVLIRSSIRSRMQYRFNFALGTLLAAIIQIAEFLMIAIILNKFGAVKGWSLYEVGYLFAVMTLSKTLYRTFASDVHHLERYLTTGELDQLLTRPVPILLALMSQNVRLMPGELLQGGGILYWSMHGLIASGQIAWTALPYTLVVIAIGAVILFSIGLATATAGFWTTRIEELQTLTEDASQTAARYPLVLYPAWLRSLLLVAIPVGFVNFVPSLFILRGEYGPWLICAIALLAALVLGLAMKFWKFGLSRYQSTGS</sequence>
<organism evidence="2 3">
    <name type="scientific">Paenibacillus albilobatus</name>
    <dbReference type="NCBI Taxonomy" id="2716884"/>
    <lineage>
        <taxon>Bacteria</taxon>
        <taxon>Bacillati</taxon>
        <taxon>Bacillota</taxon>
        <taxon>Bacilli</taxon>
        <taxon>Bacillales</taxon>
        <taxon>Paenibacillaceae</taxon>
        <taxon>Paenibacillus</taxon>
    </lineage>
</organism>
<feature type="transmembrane region" description="Helical" evidence="1">
    <location>
        <begin position="28"/>
        <end position="53"/>
    </location>
</feature>
<gene>
    <name evidence="2" type="ORF">J2TS6_12660</name>
</gene>
<name>A0A919XGI7_9BACL</name>
<dbReference type="InterPro" id="IPR010390">
    <property type="entry name" value="ABC-2_transporter-like"/>
</dbReference>